<dbReference type="Proteomes" id="UP001054837">
    <property type="component" value="Unassembled WGS sequence"/>
</dbReference>
<sequence length="141" mass="16899">MWKDMLYSYLSSIFWDYQRNYDCLVAFKCYVIVKCMLNQDIEFMQINHLNDIQFLLCFTTITSEFGVINSQNFIPFIVGLHPIENDRDDFMWILWLSLHTCNSCWFYIQYIIIIWTSAENFNYVGENVVLLLGRTNLECPP</sequence>
<name>A0AAV4T3M0_9ARAC</name>
<evidence type="ECO:0000313" key="1">
    <source>
        <dbReference type="EMBL" id="GIY39836.1"/>
    </source>
</evidence>
<proteinExistence type="predicted"/>
<comment type="caution">
    <text evidence="1">The sequence shown here is derived from an EMBL/GenBank/DDBJ whole genome shotgun (WGS) entry which is preliminary data.</text>
</comment>
<organism evidence="1 2">
    <name type="scientific">Caerostris darwini</name>
    <dbReference type="NCBI Taxonomy" id="1538125"/>
    <lineage>
        <taxon>Eukaryota</taxon>
        <taxon>Metazoa</taxon>
        <taxon>Ecdysozoa</taxon>
        <taxon>Arthropoda</taxon>
        <taxon>Chelicerata</taxon>
        <taxon>Arachnida</taxon>
        <taxon>Araneae</taxon>
        <taxon>Araneomorphae</taxon>
        <taxon>Entelegynae</taxon>
        <taxon>Araneoidea</taxon>
        <taxon>Araneidae</taxon>
        <taxon>Caerostris</taxon>
    </lineage>
</organism>
<reference evidence="1 2" key="1">
    <citation type="submission" date="2021-06" db="EMBL/GenBank/DDBJ databases">
        <title>Caerostris darwini draft genome.</title>
        <authorList>
            <person name="Kono N."/>
            <person name="Arakawa K."/>
        </authorList>
    </citation>
    <scope>NUCLEOTIDE SEQUENCE [LARGE SCALE GENOMIC DNA]</scope>
</reference>
<gene>
    <name evidence="1" type="ORF">CDAR_526491</name>
</gene>
<accession>A0AAV4T3M0</accession>
<dbReference type="EMBL" id="BPLQ01008847">
    <property type="protein sequence ID" value="GIY39836.1"/>
    <property type="molecule type" value="Genomic_DNA"/>
</dbReference>
<dbReference type="AlphaFoldDB" id="A0AAV4T3M0"/>
<keyword evidence="2" id="KW-1185">Reference proteome</keyword>
<protein>
    <submittedName>
        <fullName evidence="1">Uncharacterized protein</fullName>
    </submittedName>
</protein>
<evidence type="ECO:0000313" key="2">
    <source>
        <dbReference type="Proteomes" id="UP001054837"/>
    </source>
</evidence>